<sequence length="99" mass="11746">MENDQLIAIEVFCTSYDVEYAFVESLQDHDLIETVIVDNTRFLQIPQLNRIERIIRLHHELDINLEGIEAIQGLLSRIEHLDRELNSLRNRLRFYEPGL</sequence>
<gene>
    <name evidence="1" type="ORF">SAMN04487996_117179</name>
</gene>
<dbReference type="Pfam" id="PF13591">
    <property type="entry name" value="MerR_2"/>
    <property type="match status" value="1"/>
</dbReference>
<protein>
    <submittedName>
        <fullName evidence="1">MerR HTH family regulatory protein</fullName>
    </submittedName>
</protein>
<dbReference type="Proteomes" id="UP000198748">
    <property type="component" value="Unassembled WGS sequence"/>
</dbReference>
<dbReference type="OrthoDB" id="1494789at2"/>
<accession>A0A1G7TF54</accession>
<proteinExistence type="predicted"/>
<name>A0A1G7TF54_9BACT</name>
<dbReference type="RefSeq" id="WP_090155983.1">
    <property type="nucleotide sequence ID" value="NZ_FNAN01000017.1"/>
</dbReference>
<dbReference type="AlphaFoldDB" id="A0A1G7TF54"/>
<evidence type="ECO:0000313" key="1">
    <source>
        <dbReference type="EMBL" id="SDG33190.1"/>
    </source>
</evidence>
<dbReference type="Gene3D" id="1.10.1660.10">
    <property type="match status" value="1"/>
</dbReference>
<dbReference type="EMBL" id="FNAN01000017">
    <property type="protein sequence ID" value="SDG33190.1"/>
    <property type="molecule type" value="Genomic_DNA"/>
</dbReference>
<dbReference type="STRING" id="659014.SAMN04487996_117179"/>
<keyword evidence="2" id="KW-1185">Reference proteome</keyword>
<evidence type="ECO:0000313" key="2">
    <source>
        <dbReference type="Proteomes" id="UP000198748"/>
    </source>
</evidence>
<organism evidence="1 2">
    <name type="scientific">Dyadobacter soli</name>
    <dbReference type="NCBI Taxonomy" id="659014"/>
    <lineage>
        <taxon>Bacteria</taxon>
        <taxon>Pseudomonadati</taxon>
        <taxon>Bacteroidota</taxon>
        <taxon>Cytophagia</taxon>
        <taxon>Cytophagales</taxon>
        <taxon>Spirosomataceae</taxon>
        <taxon>Dyadobacter</taxon>
    </lineage>
</organism>
<reference evidence="2" key="1">
    <citation type="submission" date="2016-10" db="EMBL/GenBank/DDBJ databases">
        <authorList>
            <person name="Varghese N."/>
            <person name="Submissions S."/>
        </authorList>
    </citation>
    <scope>NUCLEOTIDE SEQUENCE [LARGE SCALE GENOMIC DNA]</scope>
    <source>
        <strain evidence="2">DSM 25329</strain>
    </source>
</reference>